<sequence>MTEIVLYHFSKRKNSTKRPTRQGAEVPCLLKSATTFQNPTFILQKPMNDMLQFNYAKWADHYYFIDSTTSINAGQTEISCTEDVLATYKNEISNYTCFIERSSNQTTLANDTMYIPTNDWVLSTRNVRHKEKIMTSTYSQQYIIRVVSSTGVASYYINGDQLNNLLDYMYTESNFTDVITDAITKLMFDPFKYIVDLKWIPFVDSAFNNSNYEAIKLGFWDSSVTAKRIDEDTVVNFSYSFAFDNPLYAITDFRYYSSSFSNYFIKLPFIGVVALNPYKIDESVNALYQFDATSGLCNVFLQSKKVIFASYQFQLSVPVQIGYASTNIAQLTTSAVSLVGAGLQGNIAQGISSGIEAGRSITAPEVSMLGTIGNISNILNNQILEFNSYACTSINPDGASEGYADGTVRSISGLSGYIKCRNASIEISGFTGDQEAVNNYLNSGFYYE</sequence>
<dbReference type="EMBL" id="BK016025">
    <property type="protein sequence ID" value="DAF90313.1"/>
    <property type="molecule type" value="Genomic_DNA"/>
</dbReference>
<proteinExistence type="predicted"/>
<reference evidence="1" key="1">
    <citation type="journal article" date="2021" name="Proc. Natl. Acad. Sci. U.S.A.">
        <title>A Catalog of Tens of Thousands of Viruses from Human Metagenomes Reveals Hidden Associations with Chronic Diseases.</title>
        <authorList>
            <person name="Tisza M.J."/>
            <person name="Buck C.B."/>
        </authorList>
    </citation>
    <scope>NUCLEOTIDE SEQUENCE</scope>
    <source>
        <strain evidence="1">CtDd04</strain>
    </source>
</reference>
<name>A0A8S5U751_9CAUD</name>
<accession>A0A8S5U751</accession>
<organism evidence="1">
    <name type="scientific">Podoviridae sp. ctDd04</name>
    <dbReference type="NCBI Taxonomy" id="2825232"/>
    <lineage>
        <taxon>Viruses</taxon>
        <taxon>Duplodnaviria</taxon>
        <taxon>Heunggongvirae</taxon>
        <taxon>Uroviricota</taxon>
        <taxon>Caudoviricetes</taxon>
    </lineage>
</organism>
<protein>
    <submittedName>
        <fullName evidence="1">Uncharacterized protein</fullName>
    </submittedName>
</protein>
<evidence type="ECO:0000313" key="1">
    <source>
        <dbReference type="EMBL" id="DAF90313.1"/>
    </source>
</evidence>